<organism evidence="9">
    <name type="scientific">hydrothermal vent metagenome</name>
    <dbReference type="NCBI Taxonomy" id="652676"/>
    <lineage>
        <taxon>unclassified sequences</taxon>
        <taxon>metagenomes</taxon>
        <taxon>ecological metagenomes</taxon>
    </lineage>
</organism>
<dbReference type="InterPro" id="IPR020555">
    <property type="entry name" value="MECDP_synthase_CS"/>
</dbReference>
<sequence>MIKSGIGYDVHSLAKGEELIIGGVKINSSWGSVGHSDGDVLLHAIVDALLGAAKLGDIGMHFTSSDERWKGKESIYFLDHAALLVREKGFEIDYVDSTVILEEPKLADIIPEMVYKVSYTLQIDEAAVSIKATTTDKMGFIGRGEGVGAMAIATISK</sequence>
<dbReference type="PANTHER" id="PTHR43181">
    <property type="entry name" value="2-C-METHYL-D-ERYTHRITOL 2,4-CYCLODIPHOSPHATE SYNTHASE, CHLOROPLASTIC"/>
    <property type="match status" value="1"/>
</dbReference>
<dbReference type="Pfam" id="PF02542">
    <property type="entry name" value="YgbB"/>
    <property type="match status" value="1"/>
</dbReference>
<dbReference type="UniPathway" id="UPA00056">
    <property type="reaction ID" value="UER00095"/>
</dbReference>
<accession>A0A160VD52</accession>
<dbReference type="HAMAP" id="MF_00107">
    <property type="entry name" value="IspF"/>
    <property type="match status" value="1"/>
</dbReference>
<evidence type="ECO:0000259" key="8">
    <source>
        <dbReference type="Pfam" id="PF02542"/>
    </source>
</evidence>
<evidence type="ECO:0000313" key="9">
    <source>
        <dbReference type="EMBL" id="CUV08305.1"/>
    </source>
</evidence>
<proteinExistence type="inferred from homology"/>
<reference evidence="9" key="1">
    <citation type="submission" date="2015-10" db="EMBL/GenBank/DDBJ databases">
        <authorList>
            <person name="Gilbert D.G."/>
        </authorList>
    </citation>
    <scope>NUCLEOTIDE SEQUENCE</scope>
</reference>
<dbReference type="AlphaFoldDB" id="A0A160VD52"/>
<dbReference type="InterPro" id="IPR036571">
    <property type="entry name" value="MECDP_synthase_sf"/>
</dbReference>
<feature type="domain" description="2-C-methyl-D-erythritol 2,4-cyclodiphosphate synthase" evidence="8">
    <location>
        <begin position="3"/>
        <end position="155"/>
    </location>
</feature>
<gene>
    <name evidence="9" type="ORF">MGWOODY_Mmi2613</name>
</gene>
<evidence type="ECO:0000256" key="1">
    <source>
        <dbReference type="ARBA" id="ARBA00000200"/>
    </source>
</evidence>
<keyword evidence="7 9" id="KW-0456">Lyase</keyword>
<dbReference type="Gene3D" id="3.30.1330.50">
    <property type="entry name" value="2-C-methyl-D-erythritol 2,4-cyclodiphosphate synthase"/>
    <property type="match status" value="1"/>
</dbReference>
<dbReference type="NCBIfam" id="TIGR00151">
    <property type="entry name" value="ispF"/>
    <property type="match status" value="1"/>
</dbReference>
<dbReference type="EMBL" id="FAXC01000040">
    <property type="protein sequence ID" value="CUV08305.1"/>
    <property type="molecule type" value="Genomic_DNA"/>
</dbReference>
<name>A0A160VD52_9ZZZZ</name>
<evidence type="ECO:0000256" key="6">
    <source>
        <dbReference type="ARBA" id="ARBA00023229"/>
    </source>
</evidence>
<comment type="pathway">
    <text evidence="3">Isoprenoid biosynthesis; isopentenyl diphosphate biosynthesis via DXP pathway; isopentenyl diphosphate from 1-deoxy-D-xylulose 5-phosphate: step 4/6.</text>
</comment>
<dbReference type="EC" id="4.6.1.12" evidence="4"/>
<evidence type="ECO:0000256" key="5">
    <source>
        <dbReference type="ARBA" id="ARBA00022723"/>
    </source>
</evidence>
<comment type="cofactor">
    <cofactor evidence="2">
        <name>a divalent metal cation</name>
        <dbReference type="ChEBI" id="CHEBI:60240"/>
    </cofactor>
</comment>
<evidence type="ECO:0000256" key="3">
    <source>
        <dbReference type="ARBA" id="ARBA00004709"/>
    </source>
</evidence>
<dbReference type="CDD" id="cd00554">
    <property type="entry name" value="MECDP_synthase"/>
    <property type="match status" value="1"/>
</dbReference>
<keyword evidence="5" id="KW-0479">Metal-binding</keyword>
<dbReference type="SUPFAM" id="SSF69765">
    <property type="entry name" value="IpsF-like"/>
    <property type="match status" value="1"/>
</dbReference>
<evidence type="ECO:0000256" key="4">
    <source>
        <dbReference type="ARBA" id="ARBA00012579"/>
    </source>
</evidence>
<dbReference type="PANTHER" id="PTHR43181:SF1">
    <property type="entry name" value="2-C-METHYL-D-ERYTHRITOL 2,4-CYCLODIPHOSPHATE SYNTHASE, CHLOROPLASTIC"/>
    <property type="match status" value="1"/>
</dbReference>
<dbReference type="GO" id="GO:0046872">
    <property type="term" value="F:metal ion binding"/>
    <property type="evidence" value="ECO:0007669"/>
    <property type="project" value="UniProtKB-KW"/>
</dbReference>
<dbReference type="InterPro" id="IPR003526">
    <property type="entry name" value="MECDP_synthase"/>
</dbReference>
<evidence type="ECO:0000256" key="2">
    <source>
        <dbReference type="ARBA" id="ARBA00001968"/>
    </source>
</evidence>
<keyword evidence="6" id="KW-0414">Isoprene biosynthesis</keyword>
<comment type="catalytic activity">
    <reaction evidence="1">
        <text>4-CDP-2-C-methyl-D-erythritol 2-phosphate = 2-C-methyl-D-erythritol 2,4-cyclic diphosphate + CMP</text>
        <dbReference type="Rhea" id="RHEA:23864"/>
        <dbReference type="ChEBI" id="CHEBI:57919"/>
        <dbReference type="ChEBI" id="CHEBI:58483"/>
        <dbReference type="ChEBI" id="CHEBI:60377"/>
        <dbReference type="EC" id="4.6.1.12"/>
    </reaction>
</comment>
<protein>
    <recommendedName>
        <fullName evidence="4">2-C-methyl-D-erythritol 2,4-cyclodiphosphate synthase</fullName>
        <ecNumber evidence="4">4.6.1.12</ecNumber>
    </recommendedName>
</protein>
<evidence type="ECO:0000256" key="7">
    <source>
        <dbReference type="ARBA" id="ARBA00023239"/>
    </source>
</evidence>
<dbReference type="GO" id="GO:0008685">
    <property type="term" value="F:2-C-methyl-D-erythritol 2,4-cyclodiphosphate synthase activity"/>
    <property type="evidence" value="ECO:0007669"/>
    <property type="project" value="UniProtKB-EC"/>
</dbReference>
<dbReference type="PROSITE" id="PS01350">
    <property type="entry name" value="ISPF"/>
    <property type="match status" value="1"/>
</dbReference>
<dbReference type="GO" id="GO:0019288">
    <property type="term" value="P:isopentenyl diphosphate biosynthetic process, methylerythritol 4-phosphate pathway"/>
    <property type="evidence" value="ECO:0007669"/>
    <property type="project" value="UniProtKB-UniPathway"/>
</dbReference>
<dbReference type="GO" id="GO:0016114">
    <property type="term" value="P:terpenoid biosynthetic process"/>
    <property type="evidence" value="ECO:0007669"/>
    <property type="project" value="InterPro"/>
</dbReference>